<gene>
    <name evidence="9" type="ordered locus">SM11_chr1735</name>
</gene>
<organism evidence="9 10">
    <name type="scientific">Sinorhizobium meliloti (strain SM11)</name>
    <dbReference type="NCBI Taxonomy" id="707241"/>
    <lineage>
        <taxon>Bacteria</taxon>
        <taxon>Pseudomonadati</taxon>
        <taxon>Pseudomonadota</taxon>
        <taxon>Alphaproteobacteria</taxon>
        <taxon>Hyphomicrobiales</taxon>
        <taxon>Rhizobiaceae</taxon>
        <taxon>Sinorhizobium/Ensifer group</taxon>
        <taxon>Sinorhizobium</taxon>
    </lineage>
</organism>
<dbReference type="InterPro" id="IPR036188">
    <property type="entry name" value="FAD/NAD-bd_sf"/>
</dbReference>
<dbReference type="PRINTS" id="PR00420">
    <property type="entry name" value="RNGMNOXGNASE"/>
</dbReference>
<dbReference type="InterPro" id="IPR002938">
    <property type="entry name" value="FAD-bd"/>
</dbReference>
<evidence type="ECO:0000256" key="4">
    <source>
        <dbReference type="ARBA" id="ARBA00022630"/>
    </source>
</evidence>
<dbReference type="GO" id="GO:0006744">
    <property type="term" value="P:ubiquinone biosynthetic process"/>
    <property type="evidence" value="ECO:0007669"/>
    <property type="project" value="UniProtKB-UniPathway"/>
</dbReference>
<evidence type="ECO:0000256" key="5">
    <source>
        <dbReference type="ARBA" id="ARBA00022827"/>
    </source>
</evidence>
<keyword evidence="4" id="KW-0285">Flavoprotein</keyword>
<dbReference type="KEGG" id="smx:SM11_chr1735"/>
<evidence type="ECO:0000256" key="3">
    <source>
        <dbReference type="ARBA" id="ARBA00005349"/>
    </source>
</evidence>
<evidence type="ECO:0000256" key="2">
    <source>
        <dbReference type="ARBA" id="ARBA00004749"/>
    </source>
</evidence>
<evidence type="ECO:0000313" key="9">
    <source>
        <dbReference type="EMBL" id="AEH79003.1"/>
    </source>
</evidence>
<dbReference type="GO" id="GO:0071949">
    <property type="term" value="F:FAD binding"/>
    <property type="evidence" value="ECO:0007669"/>
    <property type="project" value="InterPro"/>
</dbReference>
<dbReference type="PATRIC" id="fig|707241.3.peg.1821"/>
<keyword evidence="5" id="KW-0274">FAD</keyword>
<name>F7X8T5_SINMM</name>
<dbReference type="EMBL" id="CP001830">
    <property type="protein sequence ID" value="AEH79003.1"/>
    <property type="molecule type" value="Genomic_DNA"/>
</dbReference>
<dbReference type="UniPathway" id="UPA00232"/>
<reference evidence="9 10" key="1">
    <citation type="journal article" date="2011" name="J. Biotechnol.">
        <title>The complete genome sequence of the dominant Sinorhizobium meliloti field isolate SM11 extends the S. meliloti pan-genome.</title>
        <authorList>
            <person name="Schneiker-Bekel S."/>
            <person name="Wibberg D."/>
            <person name="Bekel T."/>
            <person name="Blom J."/>
            <person name="Linke B."/>
            <person name="Neuweger H."/>
            <person name="Stiens M."/>
            <person name="Vorholter F.J."/>
            <person name="Weidner S."/>
            <person name="Goesmann A."/>
            <person name="Puhler A."/>
            <person name="Schluter A."/>
        </authorList>
    </citation>
    <scope>NUCLEOTIDE SEQUENCE [LARGE SCALE GENOMIC DNA]</scope>
    <source>
        <strain evidence="9 10">SM11</strain>
    </source>
</reference>
<feature type="domain" description="FAD-binding" evidence="8">
    <location>
        <begin position="26"/>
        <end position="330"/>
    </location>
</feature>
<dbReference type="Proteomes" id="UP000009045">
    <property type="component" value="Chromosome"/>
</dbReference>
<dbReference type="AlphaFoldDB" id="F7X8T5"/>
<keyword evidence="7" id="KW-0503">Monooxygenase</keyword>
<dbReference type="HOGENOM" id="CLU_009665_8_1_5"/>
<keyword evidence="6" id="KW-0560">Oxidoreductase</keyword>
<comment type="similarity">
    <text evidence="3">Belongs to the UbiH/COQ6 family.</text>
</comment>
<sequence>MRALQAVISRRKRATAWEVLSTMDHYDIAIIGAGLAGSLAAIALAREGHRVALVGPRPAIADGRTTALMDQSIEYLKKLDLWGEVEPLTAPLVAIRILDGTSRLFRAPPVNFRASEVGLDAFGYNIPNAPFLEILERHEAGLPTLERATAAATRFDIDGAEVRIGLGDDRSITADLVVGADGRRSAVREAAGIGVRTWSYPQAAIVLNFSHELPHQDVSTEFHTEGGPFTQVPLPGNRSSLVWVRKPRDAEETLTLAPDVLSRTIEDRMQSILGKVTTEGMPQSFPLSGLSARRFGKGRTLLVGEAAHAFPPIGAQGLNLSLRDIMTLVDLIGRPTGSRLPADTGDRFDGRRRADILSRTASVDLLNRSLLSNFLPVQALRAAGLHLLSSAGPLRGLLMREGIHPGSALQAFKEGLREQIRRKSA</sequence>
<dbReference type="SUPFAM" id="SSF51905">
    <property type="entry name" value="FAD/NAD(P)-binding domain"/>
    <property type="match status" value="1"/>
</dbReference>
<dbReference type="GO" id="GO:0016705">
    <property type="term" value="F:oxidoreductase activity, acting on paired donors, with incorporation or reduction of molecular oxygen"/>
    <property type="evidence" value="ECO:0007669"/>
    <property type="project" value="InterPro"/>
</dbReference>
<dbReference type="PANTHER" id="PTHR43876">
    <property type="entry name" value="UBIQUINONE BIOSYNTHESIS MONOOXYGENASE COQ6, MITOCHONDRIAL"/>
    <property type="match status" value="1"/>
</dbReference>
<proteinExistence type="inferred from homology"/>
<comment type="pathway">
    <text evidence="2">Cofactor biosynthesis; ubiquinone biosynthesis.</text>
</comment>
<dbReference type="PANTHER" id="PTHR43876:SF7">
    <property type="entry name" value="UBIQUINONE BIOSYNTHESIS MONOOXYGENASE COQ6, MITOCHONDRIAL"/>
    <property type="match status" value="1"/>
</dbReference>
<dbReference type="GO" id="GO:0004497">
    <property type="term" value="F:monooxygenase activity"/>
    <property type="evidence" value="ECO:0007669"/>
    <property type="project" value="UniProtKB-KW"/>
</dbReference>
<accession>F7X8T5</accession>
<evidence type="ECO:0000259" key="8">
    <source>
        <dbReference type="Pfam" id="PF01494"/>
    </source>
</evidence>
<dbReference type="Pfam" id="PF01494">
    <property type="entry name" value="FAD_binding_3"/>
    <property type="match status" value="1"/>
</dbReference>
<dbReference type="InterPro" id="IPR051205">
    <property type="entry name" value="UbiH/COQ6_monooxygenase"/>
</dbReference>
<evidence type="ECO:0000313" key="10">
    <source>
        <dbReference type="Proteomes" id="UP000009045"/>
    </source>
</evidence>
<dbReference type="NCBIfam" id="NF005691">
    <property type="entry name" value="PRK07494.1"/>
    <property type="match status" value="1"/>
</dbReference>
<dbReference type="Gene3D" id="3.50.50.60">
    <property type="entry name" value="FAD/NAD(P)-binding domain"/>
    <property type="match status" value="2"/>
</dbReference>
<comment type="cofactor">
    <cofactor evidence="1">
        <name>FAD</name>
        <dbReference type="ChEBI" id="CHEBI:57692"/>
    </cofactor>
</comment>
<evidence type="ECO:0000256" key="6">
    <source>
        <dbReference type="ARBA" id="ARBA00023002"/>
    </source>
</evidence>
<dbReference type="NCBIfam" id="TIGR01988">
    <property type="entry name" value="Ubi-OHases"/>
    <property type="match status" value="1"/>
</dbReference>
<dbReference type="InterPro" id="IPR010971">
    <property type="entry name" value="UbiH/COQ6"/>
</dbReference>
<evidence type="ECO:0000256" key="7">
    <source>
        <dbReference type="ARBA" id="ARBA00023033"/>
    </source>
</evidence>
<evidence type="ECO:0000256" key="1">
    <source>
        <dbReference type="ARBA" id="ARBA00001974"/>
    </source>
</evidence>
<protein>
    <submittedName>
        <fullName evidence="9">Oxidoreductase ubiH/COQ6 family</fullName>
    </submittedName>
</protein>